<accession>A0ABS5L1T9</accession>
<dbReference type="RefSeq" id="WP_212017581.1">
    <property type="nucleotide sequence ID" value="NZ_JAAFYZ010000176.1"/>
</dbReference>
<evidence type="ECO:0000313" key="2">
    <source>
        <dbReference type="EMBL" id="MBS2552214.1"/>
    </source>
</evidence>
<dbReference type="Proteomes" id="UP000730482">
    <property type="component" value="Unassembled WGS sequence"/>
</dbReference>
<keyword evidence="3" id="KW-1185">Reference proteome</keyword>
<dbReference type="EMBL" id="JAAFYZ010000176">
    <property type="protein sequence ID" value="MBS2552214.1"/>
    <property type="molecule type" value="Genomic_DNA"/>
</dbReference>
<feature type="region of interest" description="Disordered" evidence="1">
    <location>
        <begin position="707"/>
        <end position="733"/>
    </location>
</feature>
<protein>
    <submittedName>
        <fullName evidence="2">Uncharacterized protein</fullName>
    </submittedName>
</protein>
<name>A0ABS5L1T9_9ACTN</name>
<organism evidence="2 3">
    <name type="scientific">Catenulispora pinistramenti</name>
    <dbReference type="NCBI Taxonomy" id="2705254"/>
    <lineage>
        <taxon>Bacteria</taxon>
        <taxon>Bacillati</taxon>
        <taxon>Actinomycetota</taxon>
        <taxon>Actinomycetes</taxon>
        <taxon>Catenulisporales</taxon>
        <taxon>Catenulisporaceae</taxon>
        <taxon>Catenulispora</taxon>
    </lineage>
</organism>
<feature type="region of interest" description="Disordered" evidence="1">
    <location>
        <begin position="768"/>
        <end position="830"/>
    </location>
</feature>
<reference evidence="2 3" key="1">
    <citation type="submission" date="2020-02" db="EMBL/GenBank/DDBJ databases">
        <title>Acidophilic actinobacteria isolated from forest soil.</title>
        <authorList>
            <person name="Golinska P."/>
        </authorList>
    </citation>
    <scope>NUCLEOTIDE SEQUENCE [LARGE SCALE GENOMIC DNA]</scope>
    <source>
        <strain evidence="2 3">NL8</strain>
    </source>
</reference>
<evidence type="ECO:0000313" key="3">
    <source>
        <dbReference type="Proteomes" id="UP000730482"/>
    </source>
</evidence>
<feature type="compositionally biased region" description="Pro residues" evidence="1">
    <location>
        <begin position="815"/>
        <end position="830"/>
    </location>
</feature>
<sequence length="830" mass="89731">MVAGLIDALHFAERDDASAVLYGLGDAQVAAGIAAASRPLPVAVSDFVLDTAGAASVLALTRRALADETVADPDAVLRALIRLADPAVDELLVRTAAKRPRAWILAALVRDRRDARGRPVITNDVERFLRNQVARAERRHANRHTPMPARIEIDLVVAATVADQPWLAMTAMPLAVRLEQTTAVARGLRTLRDHGLLADVWEDGLRETILTHAKKSSYYQPQWDAVLAFGDTGDSPRMTKTPGASHLRFEGLPDPGAADAWTAPNTGSQHYALAWDLVLEYAALVGTGEQDRQAGQATARGLDEAAAREDVPQDVRAEFEARYPRAVFWAARPDVATLRRAHAAKASLNPATRHFATRELLRRGLLHGSLSAPEAVAHAEPAAEVLALALPTPPGLTTYYTAKGKNGFAPHFVWIPPEAEERYQADLRAAVAAALGPDPARWLKALTRVAAWEGSLGDLLAAIDSDQPPPLPARRGSRWPRGVDPAAVLLEIAPPEVVTAVVEAAWLLPDAAESFAPETRALAGVFTRVLDRGPEPRWLLDLAVDPHGTPAMRLAAARNPAATVGTLWRLADREPAEPRVLAAVYLHPLASLELRIAALVRSEAVGGLYPALVRRLVTRYAEPALLQPTLESRDPELLHNVLRRSNRSLQTDRRIVAYSRLAEAAGPEPVWALELERAGSLEKMHEAVRASMTEHSDEPLHAAATGIARPDPERVAASWDADFQSSRPDTAERVRKHLDGHPELWMRLAEDGVTLPGLIAELEGVEPRAPQTAQTAQTAQAPPTPETPHRSPDTPEPPTPPGREARPRLSETPRLLPPLPGSDPAKPPTP</sequence>
<comment type="caution">
    <text evidence="2">The sequence shown here is derived from an EMBL/GenBank/DDBJ whole genome shotgun (WGS) entry which is preliminary data.</text>
</comment>
<proteinExistence type="predicted"/>
<feature type="compositionally biased region" description="Low complexity" evidence="1">
    <location>
        <begin position="769"/>
        <end position="781"/>
    </location>
</feature>
<evidence type="ECO:0000256" key="1">
    <source>
        <dbReference type="SAM" id="MobiDB-lite"/>
    </source>
</evidence>
<gene>
    <name evidence="2" type="ORF">KGQ19_35695</name>
</gene>